<dbReference type="RefSeq" id="XP_009833370.1">
    <property type="nucleotide sequence ID" value="XM_009835068.1"/>
</dbReference>
<name>W4GDE0_APHAT</name>
<evidence type="ECO:0000313" key="1">
    <source>
        <dbReference type="EMBL" id="ETV77064.1"/>
    </source>
</evidence>
<dbReference type="OrthoDB" id="75678at2759"/>
<dbReference type="VEuPathDB" id="FungiDB:H257_08972"/>
<dbReference type="EMBL" id="KI913134">
    <property type="protein sequence ID" value="ETV77064.1"/>
    <property type="molecule type" value="Genomic_DNA"/>
</dbReference>
<dbReference type="GeneID" id="20810968"/>
<protein>
    <submittedName>
        <fullName evidence="1">Uncharacterized protein</fullName>
    </submittedName>
</protein>
<accession>W4GDE0</accession>
<dbReference type="AlphaFoldDB" id="W4GDE0"/>
<organism evidence="1">
    <name type="scientific">Aphanomyces astaci</name>
    <name type="common">Crayfish plague agent</name>
    <dbReference type="NCBI Taxonomy" id="112090"/>
    <lineage>
        <taxon>Eukaryota</taxon>
        <taxon>Sar</taxon>
        <taxon>Stramenopiles</taxon>
        <taxon>Oomycota</taxon>
        <taxon>Saprolegniomycetes</taxon>
        <taxon>Saprolegniales</taxon>
        <taxon>Verrucalvaceae</taxon>
        <taxon>Aphanomyces</taxon>
    </lineage>
</organism>
<gene>
    <name evidence="1" type="ORF">H257_08972</name>
</gene>
<proteinExistence type="predicted"/>
<reference evidence="1" key="1">
    <citation type="submission" date="2013-12" db="EMBL/GenBank/DDBJ databases">
        <title>The Genome Sequence of Aphanomyces astaci APO3.</title>
        <authorList>
            <consortium name="The Broad Institute Genomics Platform"/>
            <person name="Russ C."/>
            <person name="Tyler B."/>
            <person name="van West P."/>
            <person name="Dieguez-Uribeondo J."/>
            <person name="Young S.K."/>
            <person name="Zeng Q."/>
            <person name="Gargeya S."/>
            <person name="Fitzgerald M."/>
            <person name="Abouelleil A."/>
            <person name="Alvarado L."/>
            <person name="Chapman S.B."/>
            <person name="Gainer-Dewar J."/>
            <person name="Goldberg J."/>
            <person name="Griggs A."/>
            <person name="Gujja S."/>
            <person name="Hansen M."/>
            <person name="Howarth C."/>
            <person name="Imamovic A."/>
            <person name="Ireland A."/>
            <person name="Larimer J."/>
            <person name="McCowan C."/>
            <person name="Murphy C."/>
            <person name="Pearson M."/>
            <person name="Poon T.W."/>
            <person name="Priest M."/>
            <person name="Roberts A."/>
            <person name="Saif S."/>
            <person name="Shea T."/>
            <person name="Sykes S."/>
            <person name="Wortman J."/>
            <person name="Nusbaum C."/>
            <person name="Birren B."/>
        </authorList>
    </citation>
    <scope>NUCLEOTIDE SEQUENCE [LARGE SCALE GENOMIC DNA]</scope>
    <source>
        <strain evidence="1">APO3</strain>
    </source>
</reference>
<sequence>MASPNHDAVVLKPIQHSKRTDQIVRLLHRHRYNFTSGKALINLALKIERLLVHTFPHDAPIVLSSDELAVKVSRIITKVLQLRRNRQQRRRSFTIASMLNPVDGTTTGTIE</sequence>